<dbReference type="InterPro" id="IPR021858">
    <property type="entry name" value="Fun_TF"/>
</dbReference>
<comment type="subcellular location">
    <subcellularLocation>
        <location evidence="1">Nucleus</location>
    </subcellularLocation>
</comment>
<protein>
    <submittedName>
        <fullName evidence="3">Fungal-specific transcription factor domain-containing protein</fullName>
    </submittedName>
</protein>
<comment type="caution">
    <text evidence="3">The sequence shown here is derived from an EMBL/GenBank/DDBJ whole genome shotgun (WGS) entry which is preliminary data.</text>
</comment>
<reference evidence="3" key="1">
    <citation type="journal article" date="2021" name="Nat. Commun.">
        <title>Genetic determinants of endophytism in the Arabidopsis root mycobiome.</title>
        <authorList>
            <person name="Mesny F."/>
            <person name="Miyauchi S."/>
            <person name="Thiergart T."/>
            <person name="Pickel B."/>
            <person name="Atanasova L."/>
            <person name="Karlsson M."/>
            <person name="Huettel B."/>
            <person name="Barry K.W."/>
            <person name="Haridas S."/>
            <person name="Chen C."/>
            <person name="Bauer D."/>
            <person name="Andreopoulos W."/>
            <person name="Pangilinan J."/>
            <person name="LaButti K."/>
            <person name="Riley R."/>
            <person name="Lipzen A."/>
            <person name="Clum A."/>
            <person name="Drula E."/>
            <person name="Henrissat B."/>
            <person name="Kohler A."/>
            <person name="Grigoriev I.V."/>
            <person name="Martin F.M."/>
            <person name="Hacquard S."/>
        </authorList>
    </citation>
    <scope>NUCLEOTIDE SEQUENCE</scope>
    <source>
        <strain evidence="3">MPI-SDFR-AT-0073</strain>
    </source>
</reference>
<dbReference type="AlphaFoldDB" id="A0A9P8REY1"/>
<gene>
    <name evidence="3" type="ORF">BKA67DRAFT_587462</name>
</gene>
<sequence length="489" mass="55173">MFRHIPNLEISNTTGACWTCIMRASEEPDPYREVCDKQLPACSACIMSGQVCEGYHARLRWPQSNNRSRQPIEARLALYSAVSSLGLPRNDNRLLEHYLKNLSRISIAIDYDGNGWRKLVGVSLNEPALQNALLAISESHLKRLQRKSTSQSRFYIHKSLQHLQGRFQEPALLNNEITLMVLLVLLAYELCEGTDLWKQHFTGIAAWCQNRSDLEDIDPFLTTFITMVATQVVLHSRGEWRQKSYQILERLLPPCVSQNSVEVILGGSAALPRLIMEACRLEDDLTAARALSDQNQIEAVFISAKVLQSKIRTTQILPESQLQLSLLNAPSSVATPHDGLSIPFESEAFDLYEAVRCSAELFRYALHVFVHRIVHDPLSGDGQGVLVQEAISESLRILPIIPDTNGPGTFLGWALVVIGAEIDTLDEREFITRRLESLTLLSVNHGVLALKVLNEVWRRRDDLKLGIGLCRRIRWQDVMHDMEVDQALV</sequence>
<dbReference type="OrthoDB" id="6730379at2759"/>
<keyword evidence="2" id="KW-0539">Nucleus</keyword>
<dbReference type="GeneID" id="70133212"/>
<evidence type="ECO:0000256" key="1">
    <source>
        <dbReference type="ARBA" id="ARBA00004123"/>
    </source>
</evidence>
<keyword evidence="4" id="KW-1185">Reference proteome</keyword>
<evidence type="ECO:0000313" key="3">
    <source>
        <dbReference type="EMBL" id="KAH6643352.1"/>
    </source>
</evidence>
<name>A0A9P8REY1_9PEZI</name>
<evidence type="ECO:0000313" key="4">
    <source>
        <dbReference type="Proteomes" id="UP000758603"/>
    </source>
</evidence>
<dbReference type="PANTHER" id="PTHR37534">
    <property type="entry name" value="TRANSCRIPTIONAL ACTIVATOR PROTEIN UGA3"/>
    <property type="match status" value="1"/>
</dbReference>
<organism evidence="3 4">
    <name type="scientific">Truncatella angustata</name>
    <dbReference type="NCBI Taxonomy" id="152316"/>
    <lineage>
        <taxon>Eukaryota</taxon>
        <taxon>Fungi</taxon>
        <taxon>Dikarya</taxon>
        <taxon>Ascomycota</taxon>
        <taxon>Pezizomycotina</taxon>
        <taxon>Sordariomycetes</taxon>
        <taxon>Xylariomycetidae</taxon>
        <taxon>Amphisphaeriales</taxon>
        <taxon>Sporocadaceae</taxon>
        <taxon>Truncatella</taxon>
    </lineage>
</organism>
<dbReference type="Proteomes" id="UP000758603">
    <property type="component" value="Unassembled WGS sequence"/>
</dbReference>
<dbReference type="Pfam" id="PF11951">
    <property type="entry name" value="Fungal_trans_2"/>
    <property type="match status" value="1"/>
</dbReference>
<proteinExistence type="predicted"/>
<dbReference type="GO" id="GO:0005634">
    <property type="term" value="C:nucleus"/>
    <property type="evidence" value="ECO:0007669"/>
    <property type="project" value="UniProtKB-SubCell"/>
</dbReference>
<accession>A0A9P8REY1</accession>
<dbReference type="EMBL" id="JAGPXC010000013">
    <property type="protein sequence ID" value="KAH6643352.1"/>
    <property type="molecule type" value="Genomic_DNA"/>
</dbReference>
<dbReference type="PANTHER" id="PTHR37534:SF46">
    <property type="entry name" value="ZN(II)2CYS6 TRANSCRIPTION FACTOR (EUROFUNG)"/>
    <property type="match status" value="1"/>
</dbReference>
<dbReference type="RefSeq" id="XP_045951282.1">
    <property type="nucleotide sequence ID" value="XM_046104321.1"/>
</dbReference>
<evidence type="ECO:0000256" key="2">
    <source>
        <dbReference type="ARBA" id="ARBA00023242"/>
    </source>
</evidence>